<name>A0A0G1XQB8_9BACT</name>
<evidence type="ECO:0000313" key="3">
    <source>
        <dbReference type="EMBL" id="KKW33458.1"/>
    </source>
</evidence>
<feature type="compositionally biased region" description="Basic and acidic residues" evidence="1">
    <location>
        <begin position="212"/>
        <end position="221"/>
    </location>
</feature>
<feature type="compositionally biased region" description="Acidic residues" evidence="1">
    <location>
        <begin position="182"/>
        <end position="196"/>
    </location>
</feature>
<dbReference type="Proteomes" id="UP000034054">
    <property type="component" value="Unassembled WGS sequence"/>
</dbReference>
<dbReference type="CDD" id="cd10911">
    <property type="entry name" value="PIN_LabA"/>
    <property type="match status" value="1"/>
</dbReference>
<evidence type="ECO:0000259" key="2">
    <source>
        <dbReference type="Pfam" id="PF01936"/>
    </source>
</evidence>
<evidence type="ECO:0000313" key="4">
    <source>
        <dbReference type="Proteomes" id="UP000034054"/>
    </source>
</evidence>
<feature type="region of interest" description="Disordered" evidence="1">
    <location>
        <begin position="171"/>
        <end position="221"/>
    </location>
</feature>
<dbReference type="GO" id="GO:0004540">
    <property type="term" value="F:RNA nuclease activity"/>
    <property type="evidence" value="ECO:0007669"/>
    <property type="project" value="InterPro"/>
</dbReference>
<comment type="caution">
    <text evidence="3">The sequence shown here is derived from an EMBL/GenBank/DDBJ whole genome shotgun (WGS) entry which is preliminary data.</text>
</comment>
<dbReference type="EMBL" id="LCRH01000002">
    <property type="protein sequence ID" value="KKW33458.1"/>
    <property type="molecule type" value="Genomic_DNA"/>
</dbReference>
<gene>
    <name evidence="3" type="ORF">UY76_C0002G0012</name>
</gene>
<protein>
    <recommendedName>
        <fullName evidence="2">NYN domain-containing protein</fullName>
    </recommendedName>
</protein>
<accession>A0A0G1XQB8</accession>
<organism evidence="3 4">
    <name type="scientific">Candidatus Uhrbacteria bacterium GW2011_GWA2_52_8d</name>
    <dbReference type="NCBI Taxonomy" id="1618979"/>
    <lineage>
        <taxon>Bacteria</taxon>
        <taxon>Candidatus Uhriibacteriota</taxon>
    </lineage>
</organism>
<proteinExistence type="predicted"/>
<feature type="domain" description="NYN" evidence="2">
    <location>
        <begin position="8"/>
        <end position="155"/>
    </location>
</feature>
<dbReference type="PANTHER" id="PTHR35458">
    <property type="entry name" value="SLR0755 PROTEIN"/>
    <property type="match status" value="1"/>
</dbReference>
<dbReference type="InterPro" id="IPR021139">
    <property type="entry name" value="NYN"/>
</dbReference>
<dbReference type="PANTHER" id="PTHR35458:SF8">
    <property type="entry name" value="SLR0650 PROTEIN"/>
    <property type="match status" value="1"/>
</dbReference>
<dbReference type="InterPro" id="IPR047140">
    <property type="entry name" value="LabA"/>
</dbReference>
<dbReference type="Pfam" id="PF01936">
    <property type="entry name" value="NYN"/>
    <property type="match status" value="1"/>
</dbReference>
<dbReference type="Gene3D" id="3.40.50.1010">
    <property type="entry name" value="5'-nuclease"/>
    <property type="match status" value="1"/>
</dbReference>
<dbReference type="PATRIC" id="fig|1618979.3.peg.38"/>
<evidence type="ECO:0000256" key="1">
    <source>
        <dbReference type="SAM" id="MobiDB-lite"/>
    </source>
</evidence>
<dbReference type="AlphaFoldDB" id="A0A0G1XQB8"/>
<reference evidence="3 4" key="1">
    <citation type="journal article" date="2015" name="Nature">
        <title>rRNA introns, odd ribosomes, and small enigmatic genomes across a large radiation of phyla.</title>
        <authorList>
            <person name="Brown C.T."/>
            <person name="Hug L.A."/>
            <person name="Thomas B.C."/>
            <person name="Sharon I."/>
            <person name="Castelle C.J."/>
            <person name="Singh A."/>
            <person name="Wilkins M.J."/>
            <person name="Williams K.H."/>
            <person name="Banfield J.F."/>
        </authorList>
    </citation>
    <scope>NUCLEOTIDE SEQUENCE [LARGE SCALE GENOMIC DNA]</scope>
</reference>
<sequence>MFKHKDQRVGVFIDTQNMYYSARNLFKRKVNFKNIVEDGVAGRKLIRAIAYVVSTEGGENNAFFEALEHAGIETRKKPLMEYPSGQKKADWDVGLAIDVVQALDTLDVVVIVSGDGDFQPLVNYVQSRGRMVELMAFDKTTSGKLIEMVHDYIDLSANQRRYLIGPKLVSAVGKKPEPSDPTPEEGGEEEGGELDTTDSFFMKLDESVSDQEESRTRRLEF</sequence>